<keyword evidence="4" id="KW-1185">Reference proteome</keyword>
<dbReference type="AlphaFoldDB" id="A0A6P1YNA1"/>
<evidence type="ECO:0000256" key="2">
    <source>
        <dbReference type="SAM" id="SignalP"/>
    </source>
</evidence>
<evidence type="ECO:0000256" key="1">
    <source>
        <dbReference type="SAM" id="MobiDB-lite"/>
    </source>
</evidence>
<dbReference type="KEGG" id="apra:G3A50_11100"/>
<feature type="signal peptide" evidence="2">
    <location>
        <begin position="1"/>
        <end position="40"/>
    </location>
</feature>
<feature type="region of interest" description="Disordered" evidence="1">
    <location>
        <begin position="215"/>
        <end position="260"/>
    </location>
</feature>
<feature type="compositionally biased region" description="Low complexity" evidence="1">
    <location>
        <begin position="228"/>
        <end position="245"/>
    </location>
</feature>
<evidence type="ECO:0000313" key="3">
    <source>
        <dbReference type="EMBL" id="QIB34191.1"/>
    </source>
</evidence>
<gene>
    <name evidence="3" type="ORF">G3A50_11100</name>
</gene>
<feature type="region of interest" description="Disordered" evidence="1">
    <location>
        <begin position="45"/>
        <end position="106"/>
    </location>
</feature>
<reference evidence="3 4" key="1">
    <citation type="submission" date="2020-02" db="EMBL/GenBank/DDBJ databases">
        <authorList>
            <person name="Li G."/>
        </authorList>
    </citation>
    <scope>NUCLEOTIDE SEQUENCE [LARGE SCALE GENOMIC DNA]</scope>
    <source>
        <strain evidence="3 4">DSM 102029</strain>
    </source>
</reference>
<organism evidence="3 4">
    <name type="scientific">Ancylobacter pratisalsi</name>
    <dbReference type="NCBI Taxonomy" id="1745854"/>
    <lineage>
        <taxon>Bacteria</taxon>
        <taxon>Pseudomonadati</taxon>
        <taxon>Pseudomonadota</taxon>
        <taxon>Alphaproteobacteria</taxon>
        <taxon>Hyphomicrobiales</taxon>
        <taxon>Xanthobacteraceae</taxon>
        <taxon>Ancylobacter</taxon>
    </lineage>
</organism>
<proteinExistence type="predicted"/>
<feature type="compositionally biased region" description="Low complexity" evidence="1">
    <location>
        <begin position="68"/>
        <end position="82"/>
    </location>
</feature>
<sequence>MSSSHSDRIARQPAHRSAGASALAAGALLVSLAFSAPATAQWIGTPGGSGSTDSTVATPPAAAPVTPPASSFPSTVAPSAAPGFTPAPGMQPGIGMGGASSSMDPGFGMMPGMSAPGPSAADAAAAKECQTQVDRLRGDVEARGGALQKATKTKIPPSELCPMFREFVSTQQKFISYLSANRTKCHVPEEALAELKKNATGVSSVRDKVCQVAKLESQGGPSGPPPQGSISAGLGLSSGLPSGASEKGGVFDTLGGDALR</sequence>
<dbReference type="RefSeq" id="WP_163075336.1">
    <property type="nucleotide sequence ID" value="NZ_CP048630.1"/>
</dbReference>
<feature type="compositionally biased region" description="Low complexity" evidence="1">
    <location>
        <begin position="51"/>
        <end position="60"/>
    </location>
</feature>
<feature type="chain" id="PRO_5026682185" evidence="2">
    <location>
        <begin position="41"/>
        <end position="260"/>
    </location>
</feature>
<dbReference type="EMBL" id="CP048630">
    <property type="protein sequence ID" value="QIB34191.1"/>
    <property type="molecule type" value="Genomic_DNA"/>
</dbReference>
<evidence type="ECO:0000313" key="4">
    <source>
        <dbReference type="Proteomes" id="UP000464751"/>
    </source>
</evidence>
<name>A0A6P1YNA1_9HYPH</name>
<keyword evidence="2" id="KW-0732">Signal</keyword>
<protein>
    <submittedName>
        <fullName evidence="3">Uncharacterized protein</fullName>
    </submittedName>
</protein>
<accession>A0A6P1YNA1</accession>
<dbReference type="Proteomes" id="UP000464751">
    <property type="component" value="Chromosome"/>
</dbReference>